<evidence type="ECO:0000313" key="2">
    <source>
        <dbReference type="EMBL" id="WMV53397.1"/>
    </source>
</evidence>
<dbReference type="SMART" id="SM00256">
    <property type="entry name" value="FBOX"/>
    <property type="match status" value="1"/>
</dbReference>
<gene>
    <name evidence="2" type="ORF">MTR67_046782</name>
</gene>
<evidence type="ECO:0000259" key="1">
    <source>
        <dbReference type="PROSITE" id="PS50181"/>
    </source>
</evidence>
<keyword evidence="3" id="KW-1185">Reference proteome</keyword>
<dbReference type="AlphaFoldDB" id="A0AAF0UVV5"/>
<protein>
    <recommendedName>
        <fullName evidence="1">F-box domain-containing protein</fullName>
    </recommendedName>
</protein>
<organism evidence="2 3">
    <name type="scientific">Solanum verrucosum</name>
    <dbReference type="NCBI Taxonomy" id="315347"/>
    <lineage>
        <taxon>Eukaryota</taxon>
        <taxon>Viridiplantae</taxon>
        <taxon>Streptophyta</taxon>
        <taxon>Embryophyta</taxon>
        <taxon>Tracheophyta</taxon>
        <taxon>Spermatophyta</taxon>
        <taxon>Magnoliopsida</taxon>
        <taxon>eudicotyledons</taxon>
        <taxon>Gunneridae</taxon>
        <taxon>Pentapetalae</taxon>
        <taxon>asterids</taxon>
        <taxon>lamiids</taxon>
        <taxon>Solanales</taxon>
        <taxon>Solanaceae</taxon>
        <taxon>Solanoideae</taxon>
        <taxon>Solaneae</taxon>
        <taxon>Solanum</taxon>
    </lineage>
</organism>
<dbReference type="InterPro" id="IPR050796">
    <property type="entry name" value="SCF_F-box_component"/>
</dbReference>
<sequence length="66" mass="7651">KTTFKATVHIPEKVLVETLSRLPIRSLVQCKCISKSWTKLISDLHFIEKHLMNRVENDQDSQESIS</sequence>
<dbReference type="InterPro" id="IPR036047">
    <property type="entry name" value="F-box-like_dom_sf"/>
</dbReference>
<dbReference type="InterPro" id="IPR001810">
    <property type="entry name" value="F-box_dom"/>
</dbReference>
<evidence type="ECO:0000313" key="3">
    <source>
        <dbReference type="Proteomes" id="UP001234989"/>
    </source>
</evidence>
<dbReference type="Pfam" id="PF00646">
    <property type="entry name" value="F-box"/>
    <property type="match status" value="1"/>
</dbReference>
<dbReference type="SUPFAM" id="SSF81383">
    <property type="entry name" value="F-box domain"/>
    <property type="match status" value="1"/>
</dbReference>
<dbReference type="PANTHER" id="PTHR31672">
    <property type="entry name" value="BNACNNG10540D PROTEIN"/>
    <property type="match status" value="1"/>
</dbReference>
<reference evidence="2" key="1">
    <citation type="submission" date="2023-08" db="EMBL/GenBank/DDBJ databases">
        <title>A de novo genome assembly of Solanum verrucosum Schlechtendal, a Mexican diploid species geographically isolated from the other diploid A-genome species in potato relatives.</title>
        <authorList>
            <person name="Hosaka K."/>
        </authorList>
    </citation>
    <scope>NUCLEOTIDE SEQUENCE</scope>
    <source>
        <tissue evidence="2">Young leaves</tissue>
    </source>
</reference>
<dbReference type="EMBL" id="CP133622">
    <property type="protein sequence ID" value="WMV53397.1"/>
    <property type="molecule type" value="Genomic_DNA"/>
</dbReference>
<proteinExistence type="predicted"/>
<feature type="non-terminal residue" evidence="2">
    <location>
        <position position="1"/>
    </location>
</feature>
<accession>A0AAF0UVV5</accession>
<dbReference type="Proteomes" id="UP001234989">
    <property type="component" value="Chromosome 11"/>
</dbReference>
<feature type="domain" description="F-box" evidence="1">
    <location>
        <begin position="4"/>
        <end position="50"/>
    </location>
</feature>
<dbReference type="PROSITE" id="PS50181">
    <property type="entry name" value="FBOX"/>
    <property type="match status" value="1"/>
</dbReference>
<dbReference type="Gene3D" id="1.20.1280.50">
    <property type="match status" value="1"/>
</dbReference>
<dbReference type="PANTHER" id="PTHR31672:SF13">
    <property type="entry name" value="F-BOX PROTEIN CPR30-LIKE"/>
    <property type="match status" value="1"/>
</dbReference>
<name>A0AAF0UVV5_SOLVR</name>